<name>A0A0H2S5U2_9AGAM</name>
<organism evidence="1 2">
    <name type="scientific">Schizopora paradoxa</name>
    <dbReference type="NCBI Taxonomy" id="27342"/>
    <lineage>
        <taxon>Eukaryota</taxon>
        <taxon>Fungi</taxon>
        <taxon>Dikarya</taxon>
        <taxon>Basidiomycota</taxon>
        <taxon>Agaricomycotina</taxon>
        <taxon>Agaricomycetes</taxon>
        <taxon>Hymenochaetales</taxon>
        <taxon>Schizoporaceae</taxon>
        <taxon>Schizopora</taxon>
    </lineage>
</organism>
<keyword evidence="2" id="KW-1185">Reference proteome</keyword>
<evidence type="ECO:0000313" key="2">
    <source>
        <dbReference type="Proteomes" id="UP000053477"/>
    </source>
</evidence>
<sequence>MVSRSEELGLEIVSITGTRNTHAVAEQGQKHKSLPPIPIASEMQIATELVALILSFVASMENPAIGEEDPNELRPLSVRCRKEAQPLLYTSSLVSKLWNDIATELLYENVYVTNPKSLSILSTTLKHRKDLRTMVRRFFFVPPKEVIGRQPGQMPLSSWLTVKKIHSICPHLESRTIKQSETRNERHGRLWLQKRFLSYTHPLNTGKANIQSLTRLELESIRAAPGTFIPESLVFPQLQDLTLKGFNTRHFNHSIMVYPTMPQLVRLRLKDCSFYGVGNDVALPKNCPRLRVLEIVGGCLFQSFWVSLEKLASETHIESLTYMPLMCLGTGRPPVNNLQEWLPDLHDLHIKADCFVWESNTAHSMLLLPRKVRRLVIEAPSKVNHNNLSASWVTTIQDRVQWLLECKDVYGVGLESIVIWAFLDKVARDRHSVLVRVGEREDVQVDVRMFDKTPKASTKLMRVAHKLSPMF</sequence>
<dbReference type="OrthoDB" id="3256525at2759"/>
<dbReference type="Gene3D" id="3.80.10.10">
    <property type="entry name" value="Ribonuclease Inhibitor"/>
    <property type="match status" value="1"/>
</dbReference>
<dbReference type="Proteomes" id="UP000053477">
    <property type="component" value="Unassembled WGS sequence"/>
</dbReference>
<evidence type="ECO:0008006" key="3">
    <source>
        <dbReference type="Google" id="ProtNLM"/>
    </source>
</evidence>
<dbReference type="InterPro" id="IPR032675">
    <property type="entry name" value="LRR_dom_sf"/>
</dbReference>
<accession>A0A0H2S5U2</accession>
<evidence type="ECO:0000313" key="1">
    <source>
        <dbReference type="EMBL" id="KLO19630.1"/>
    </source>
</evidence>
<gene>
    <name evidence="1" type="ORF">SCHPADRAFT_898580</name>
</gene>
<dbReference type="AlphaFoldDB" id="A0A0H2S5U2"/>
<protein>
    <recommendedName>
        <fullName evidence="3">F-box domain-containing protein</fullName>
    </recommendedName>
</protein>
<dbReference type="EMBL" id="KQ085885">
    <property type="protein sequence ID" value="KLO19630.1"/>
    <property type="molecule type" value="Genomic_DNA"/>
</dbReference>
<reference evidence="1 2" key="1">
    <citation type="submission" date="2015-04" db="EMBL/GenBank/DDBJ databases">
        <title>Complete genome sequence of Schizopora paradoxa KUC8140, a cosmopolitan wood degrader in East Asia.</title>
        <authorList>
            <consortium name="DOE Joint Genome Institute"/>
            <person name="Min B."/>
            <person name="Park H."/>
            <person name="Jang Y."/>
            <person name="Kim J.-J."/>
            <person name="Kim K.H."/>
            <person name="Pangilinan J."/>
            <person name="Lipzen A."/>
            <person name="Riley R."/>
            <person name="Grigoriev I.V."/>
            <person name="Spatafora J.W."/>
            <person name="Choi I.-G."/>
        </authorList>
    </citation>
    <scope>NUCLEOTIDE SEQUENCE [LARGE SCALE GENOMIC DNA]</scope>
    <source>
        <strain evidence="1 2">KUC8140</strain>
    </source>
</reference>
<dbReference type="SUPFAM" id="SSF52047">
    <property type="entry name" value="RNI-like"/>
    <property type="match status" value="1"/>
</dbReference>
<proteinExistence type="predicted"/>
<dbReference type="InParanoid" id="A0A0H2S5U2"/>